<dbReference type="Proteomes" id="UP000476030">
    <property type="component" value="Unassembled WGS sequence"/>
</dbReference>
<dbReference type="InterPro" id="IPR035418">
    <property type="entry name" value="AraC-bd_2"/>
</dbReference>
<dbReference type="Gene3D" id="1.10.10.60">
    <property type="entry name" value="Homeodomain-like"/>
    <property type="match status" value="1"/>
</dbReference>
<keyword evidence="2" id="KW-0238">DNA-binding</keyword>
<dbReference type="PROSITE" id="PS00041">
    <property type="entry name" value="HTH_ARAC_FAMILY_1"/>
    <property type="match status" value="1"/>
</dbReference>
<dbReference type="PROSITE" id="PS01124">
    <property type="entry name" value="HTH_ARAC_FAMILY_2"/>
    <property type="match status" value="1"/>
</dbReference>
<organism evidence="5 6">
    <name type="scientific">Sneathiella litorea</name>
    <dbReference type="NCBI Taxonomy" id="2606216"/>
    <lineage>
        <taxon>Bacteria</taxon>
        <taxon>Pseudomonadati</taxon>
        <taxon>Pseudomonadota</taxon>
        <taxon>Alphaproteobacteria</taxon>
        <taxon>Sneathiellales</taxon>
        <taxon>Sneathiellaceae</taxon>
        <taxon>Sneathiella</taxon>
    </lineage>
</organism>
<accession>A0A6L8WAZ9</accession>
<dbReference type="PANTHER" id="PTHR43280">
    <property type="entry name" value="ARAC-FAMILY TRANSCRIPTIONAL REGULATOR"/>
    <property type="match status" value="1"/>
</dbReference>
<dbReference type="GO" id="GO:0003700">
    <property type="term" value="F:DNA-binding transcription factor activity"/>
    <property type="evidence" value="ECO:0007669"/>
    <property type="project" value="InterPro"/>
</dbReference>
<evidence type="ECO:0000256" key="1">
    <source>
        <dbReference type="ARBA" id="ARBA00023015"/>
    </source>
</evidence>
<sequence>MQLNFDTRSVTNRDRFAYWREAVCATYVQLGCEAVERRNFKGSITLERLPQISISFVSGTSHDVIRRKQDISRATDEFFLLSLQLKKKAYLSQRERIAELGPGDFALYSSTDHYKLTLTDSFEQLVLQMPKKQLLARMPNADLLTGRRISGNSVIGKLVGQSVLGFARAENNNRIIQSFIQDTLIDLVATGLSSIDEGNCELSLPEQHMSLRARTFIQSNLMDPALDRNAVAQATGISVRRLNEIFMKEGYSISGFIRSARLDRAASDLKDPRFQRQSISELAMKWGFNNFQHFSRIFRETYGKPPSEFRSAKASYPKQ</sequence>
<name>A0A6L8WAZ9_9PROT</name>
<comment type="caution">
    <text evidence="5">The sequence shown here is derived from an EMBL/GenBank/DDBJ whole genome shotgun (WGS) entry which is preliminary data.</text>
</comment>
<dbReference type="SMART" id="SM00342">
    <property type="entry name" value="HTH_ARAC"/>
    <property type="match status" value="1"/>
</dbReference>
<feature type="domain" description="HTH araC/xylS-type" evidence="4">
    <location>
        <begin position="211"/>
        <end position="312"/>
    </location>
</feature>
<evidence type="ECO:0000259" key="4">
    <source>
        <dbReference type="PROSITE" id="PS01124"/>
    </source>
</evidence>
<dbReference type="InterPro" id="IPR020449">
    <property type="entry name" value="Tscrpt_reg_AraC-type_HTH"/>
</dbReference>
<gene>
    <name evidence="5" type="ORF">GQE98_13395</name>
</gene>
<evidence type="ECO:0000256" key="2">
    <source>
        <dbReference type="ARBA" id="ARBA00023125"/>
    </source>
</evidence>
<dbReference type="Pfam" id="PF14525">
    <property type="entry name" value="AraC_binding_2"/>
    <property type="match status" value="1"/>
</dbReference>
<keyword evidence="6" id="KW-1185">Reference proteome</keyword>
<dbReference type="RefSeq" id="WP_161316117.1">
    <property type="nucleotide sequence ID" value="NZ_WTUW01000002.1"/>
</dbReference>
<dbReference type="SUPFAM" id="SSF46689">
    <property type="entry name" value="Homeodomain-like"/>
    <property type="match status" value="1"/>
</dbReference>
<dbReference type="PANTHER" id="PTHR43280:SF31">
    <property type="entry name" value="TRANSCRIPTIONAL REGULATORY PROTEIN"/>
    <property type="match status" value="1"/>
</dbReference>
<dbReference type="Pfam" id="PF12833">
    <property type="entry name" value="HTH_18"/>
    <property type="match status" value="1"/>
</dbReference>
<dbReference type="AlphaFoldDB" id="A0A6L8WAZ9"/>
<evidence type="ECO:0000256" key="3">
    <source>
        <dbReference type="ARBA" id="ARBA00023163"/>
    </source>
</evidence>
<evidence type="ECO:0000313" key="5">
    <source>
        <dbReference type="EMBL" id="MZR31630.1"/>
    </source>
</evidence>
<protein>
    <submittedName>
        <fullName evidence="5">Helix-turn-helix domain-containing protein</fullName>
    </submittedName>
</protein>
<dbReference type="InterPro" id="IPR009057">
    <property type="entry name" value="Homeodomain-like_sf"/>
</dbReference>
<dbReference type="PRINTS" id="PR00032">
    <property type="entry name" value="HTHARAC"/>
</dbReference>
<dbReference type="GO" id="GO:0043565">
    <property type="term" value="F:sequence-specific DNA binding"/>
    <property type="evidence" value="ECO:0007669"/>
    <property type="project" value="InterPro"/>
</dbReference>
<keyword evidence="3" id="KW-0804">Transcription</keyword>
<evidence type="ECO:0000313" key="6">
    <source>
        <dbReference type="Proteomes" id="UP000476030"/>
    </source>
</evidence>
<dbReference type="EMBL" id="WTUW01000002">
    <property type="protein sequence ID" value="MZR31630.1"/>
    <property type="molecule type" value="Genomic_DNA"/>
</dbReference>
<reference evidence="5 6" key="1">
    <citation type="submission" date="2019-12" db="EMBL/GenBank/DDBJ databases">
        <title>Snethiella sp. nov. sp. isolated from sea sand.</title>
        <authorList>
            <person name="Kim J."/>
            <person name="Jeong S.E."/>
            <person name="Jung H.S."/>
            <person name="Jeon C.O."/>
        </authorList>
    </citation>
    <scope>NUCLEOTIDE SEQUENCE [LARGE SCALE GENOMIC DNA]</scope>
    <source>
        <strain evidence="5 6">DP05</strain>
    </source>
</reference>
<dbReference type="InterPro" id="IPR018060">
    <property type="entry name" value="HTH_AraC"/>
</dbReference>
<proteinExistence type="predicted"/>
<keyword evidence="1" id="KW-0805">Transcription regulation</keyword>
<dbReference type="InterPro" id="IPR018062">
    <property type="entry name" value="HTH_AraC-typ_CS"/>
</dbReference>